<dbReference type="Proteomes" id="UP000183275">
    <property type="component" value="Unassembled WGS sequence"/>
</dbReference>
<keyword evidence="3" id="KW-1185">Reference proteome</keyword>
<name>A0A1I0PT25_9EURY</name>
<protein>
    <submittedName>
        <fullName evidence="2">Uncharacterized protein</fullName>
    </submittedName>
</protein>
<gene>
    <name evidence="2" type="ORF">SAMN05216285_2907</name>
</gene>
<dbReference type="RefSeq" id="WP_049990967.1">
    <property type="nucleotide sequence ID" value="NZ_FOIS01000003.1"/>
</dbReference>
<sequence>MTDTTLADVERALDRAAELETEEAVSVLRTARQDLRDLASDPNVDEEQRQALENRLDQRIREVKERDAYDSGLGAAMNPSEDDAP</sequence>
<feature type="region of interest" description="Disordered" evidence="1">
    <location>
        <begin position="38"/>
        <end position="85"/>
    </location>
</feature>
<evidence type="ECO:0000256" key="1">
    <source>
        <dbReference type="SAM" id="MobiDB-lite"/>
    </source>
</evidence>
<dbReference type="eggNOG" id="arCOG10784">
    <property type="taxonomic scope" value="Archaea"/>
</dbReference>
<evidence type="ECO:0000313" key="2">
    <source>
        <dbReference type="EMBL" id="SEW17483.1"/>
    </source>
</evidence>
<accession>A0A1I0PT25</accession>
<proteinExistence type="predicted"/>
<evidence type="ECO:0000313" key="3">
    <source>
        <dbReference type="Proteomes" id="UP000183275"/>
    </source>
</evidence>
<dbReference type="OrthoDB" id="167563at2157"/>
<organism evidence="2 3">
    <name type="scientific">Natrinema salifodinae</name>
    <dbReference type="NCBI Taxonomy" id="1202768"/>
    <lineage>
        <taxon>Archaea</taxon>
        <taxon>Methanobacteriati</taxon>
        <taxon>Methanobacteriota</taxon>
        <taxon>Stenosarchaea group</taxon>
        <taxon>Halobacteria</taxon>
        <taxon>Halobacteriales</taxon>
        <taxon>Natrialbaceae</taxon>
        <taxon>Natrinema</taxon>
    </lineage>
</organism>
<dbReference type="AlphaFoldDB" id="A0A1I0PT25"/>
<reference evidence="3" key="1">
    <citation type="submission" date="2016-10" db="EMBL/GenBank/DDBJ databases">
        <authorList>
            <person name="Varghese N."/>
        </authorList>
    </citation>
    <scope>NUCLEOTIDE SEQUENCE [LARGE SCALE GENOMIC DNA]</scope>
    <source>
        <strain evidence="3">CGMCC 1.12284</strain>
    </source>
</reference>
<feature type="compositionally biased region" description="Basic and acidic residues" evidence="1">
    <location>
        <begin position="46"/>
        <end position="69"/>
    </location>
</feature>
<dbReference type="STRING" id="1202768.SAMN05216285_2907"/>
<dbReference type="EMBL" id="FOIS01000003">
    <property type="protein sequence ID" value="SEW17483.1"/>
    <property type="molecule type" value="Genomic_DNA"/>
</dbReference>